<evidence type="ECO:0000256" key="5">
    <source>
        <dbReference type="ARBA" id="ARBA00022777"/>
    </source>
</evidence>
<evidence type="ECO:0000256" key="8">
    <source>
        <dbReference type="ARBA" id="ARBA00051245"/>
    </source>
</evidence>
<dbReference type="InterPro" id="IPR005702">
    <property type="entry name" value="Wzc-like_C"/>
</dbReference>
<dbReference type="InterPro" id="IPR025669">
    <property type="entry name" value="AAA_dom"/>
</dbReference>
<dbReference type="GO" id="GO:0042802">
    <property type="term" value="F:identical protein binding"/>
    <property type="evidence" value="ECO:0007669"/>
    <property type="project" value="UniProtKB-ARBA"/>
</dbReference>
<dbReference type="Pfam" id="PF13614">
    <property type="entry name" value="AAA_31"/>
    <property type="match status" value="1"/>
</dbReference>
<dbReference type="EC" id="2.7.10.2" evidence="2"/>
<dbReference type="Proteomes" id="UP000219252">
    <property type="component" value="Unassembled WGS sequence"/>
</dbReference>
<name>A0A285U9V6_9BACL</name>
<dbReference type="PANTHER" id="PTHR32309">
    <property type="entry name" value="TYROSINE-PROTEIN KINASE"/>
    <property type="match status" value="1"/>
</dbReference>
<evidence type="ECO:0000256" key="1">
    <source>
        <dbReference type="ARBA" id="ARBA00007316"/>
    </source>
</evidence>
<comment type="catalytic activity">
    <reaction evidence="8">
        <text>L-tyrosyl-[protein] + ATP = O-phospho-L-tyrosyl-[protein] + ADP + H(+)</text>
        <dbReference type="Rhea" id="RHEA:10596"/>
        <dbReference type="Rhea" id="RHEA-COMP:10136"/>
        <dbReference type="Rhea" id="RHEA-COMP:20101"/>
        <dbReference type="ChEBI" id="CHEBI:15378"/>
        <dbReference type="ChEBI" id="CHEBI:30616"/>
        <dbReference type="ChEBI" id="CHEBI:46858"/>
        <dbReference type="ChEBI" id="CHEBI:61978"/>
        <dbReference type="ChEBI" id="CHEBI:456216"/>
        <dbReference type="EC" id="2.7.10.2"/>
    </reaction>
</comment>
<evidence type="ECO:0000256" key="4">
    <source>
        <dbReference type="ARBA" id="ARBA00022741"/>
    </source>
</evidence>
<dbReference type="AlphaFoldDB" id="A0A285U9V6"/>
<dbReference type="OrthoDB" id="9794577at2"/>
<keyword evidence="3" id="KW-0808">Transferase</keyword>
<dbReference type="GO" id="GO:0005886">
    <property type="term" value="C:plasma membrane"/>
    <property type="evidence" value="ECO:0007669"/>
    <property type="project" value="TreeGrafter"/>
</dbReference>
<dbReference type="PANTHER" id="PTHR32309:SF13">
    <property type="entry name" value="FERRIC ENTEROBACTIN TRANSPORT PROTEIN FEPE"/>
    <property type="match status" value="1"/>
</dbReference>
<dbReference type="FunFam" id="3.40.50.300:FF:000527">
    <property type="entry name" value="Tyrosine-protein kinase etk"/>
    <property type="match status" value="1"/>
</dbReference>
<evidence type="ECO:0000256" key="7">
    <source>
        <dbReference type="ARBA" id="ARBA00023137"/>
    </source>
</evidence>
<evidence type="ECO:0000259" key="9">
    <source>
        <dbReference type="Pfam" id="PF13614"/>
    </source>
</evidence>
<dbReference type="Gene3D" id="3.40.50.300">
    <property type="entry name" value="P-loop containing nucleotide triphosphate hydrolases"/>
    <property type="match status" value="1"/>
</dbReference>
<protein>
    <recommendedName>
        <fullName evidence="2">non-specific protein-tyrosine kinase</fullName>
        <ecNumber evidence="2">2.7.10.2</ecNumber>
    </recommendedName>
</protein>
<dbReference type="NCBIfam" id="TIGR01007">
    <property type="entry name" value="eps_fam"/>
    <property type="match status" value="1"/>
</dbReference>
<evidence type="ECO:0000313" key="11">
    <source>
        <dbReference type="Proteomes" id="UP000219252"/>
    </source>
</evidence>
<keyword evidence="11" id="KW-1185">Reference proteome</keyword>
<reference evidence="11" key="1">
    <citation type="submission" date="2017-08" db="EMBL/GenBank/DDBJ databases">
        <authorList>
            <person name="Varghese N."/>
            <person name="Submissions S."/>
        </authorList>
    </citation>
    <scope>NUCLEOTIDE SEQUENCE [LARGE SCALE GENOMIC DNA]</scope>
    <source>
        <strain evidence="11">JC23</strain>
    </source>
</reference>
<keyword evidence="6" id="KW-0067">ATP-binding</keyword>
<evidence type="ECO:0000313" key="10">
    <source>
        <dbReference type="EMBL" id="SOC38477.1"/>
    </source>
</evidence>
<dbReference type="EMBL" id="OBQC01000004">
    <property type="protein sequence ID" value="SOC38477.1"/>
    <property type="molecule type" value="Genomic_DNA"/>
</dbReference>
<dbReference type="InterPro" id="IPR027417">
    <property type="entry name" value="P-loop_NTPase"/>
</dbReference>
<organism evidence="10 11">
    <name type="scientific">Ureibacillus acetophenoni</name>
    <dbReference type="NCBI Taxonomy" id="614649"/>
    <lineage>
        <taxon>Bacteria</taxon>
        <taxon>Bacillati</taxon>
        <taxon>Bacillota</taxon>
        <taxon>Bacilli</taxon>
        <taxon>Bacillales</taxon>
        <taxon>Caryophanaceae</taxon>
        <taxon>Ureibacillus</taxon>
    </lineage>
</organism>
<proteinExistence type="inferred from homology"/>
<sequence length="239" mass="26300">MKSKSKNYSSNSGRKLITAKRPQHIISEQFRTIRTNLQFSMPDKDLKTLLITSSIPGEGKSTNAANIAIVFAQEGKRVLLVDADMRKPTLHYTFPMSNSQGLSTILTRQHEFIEAIEVTDVNGLFLIPSGPIPPNPSELLSSKNMELFLETVVQEFDIVIFDAPPVLSVSDALILSNKCDGTLLIVNSGAVDKSDVVKAKASLQASQATILGAVLNNFKLPNSKYYYDMYGYGDKKGKR</sequence>
<dbReference type="RefSeq" id="WP_097149141.1">
    <property type="nucleotide sequence ID" value="NZ_OBQC01000004.1"/>
</dbReference>
<keyword evidence="7" id="KW-0829">Tyrosine-protein kinase</keyword>
<dbReference type="InterPro" id="IPR050445">
    <property type="entry name" value="Bact_polysacc_biosynth/exp"/>
</dbReference>
<dbReference type="GO" id="GO:0004715">
    <property type="term" value="F:non-membrane spanning protein tyrosine kinase activity"/>
    <property type="evidence" value="ECO:0007669"/>
    <property type="project" value="UniProtKB-EC"/>
</dbReference>
<evidence type="ECO:0000256" key="6">
    <source>
        <dbReference type="ARBA" id="ARBA00022840"/>
    </source>
</evidence>
<comment type="similarity">
    <text evidence="1">Belongs to the CpsD/CapB family.</text>
</comment>
<evidence type="ECO:0000256" key="2">
    <source>
        <dbReference type="ARBA" id="ARBA00011903"/>
    </source>
</evidence>
<accession>A0A285U9V6</accession>
<gene>
    <name evidence="10" type="ORF">SAMN05877842_104147</name>
</gene>
<dbReference type="CDD" id="cd05387">
    <property type="entry name" value="BY-kinase"/>
    <property type="match status" value="1"/>
</dbReference>
<feature type="domain" description="AAA" evidence="9">
    <location>
        <begin position="56"/>
        <end position="175"/>
    </location>
</feature>
<evidence type="ECO:0000256" key="3">
    <source>
        <dbReference type="ARBA" id="ARBA00022679"/>
    </source>
</evidence>
<keyword evidence="4" id="KW-0547">Nucleotide-binding</keyword>
<dbReference type="SUPFAM" id="SSF52540">
    <property type="entry name" value="P-loop containing nucleoside triphosphate hydrolases"/>
    <property type="match status" value="1"/>
</dbReference>
<keyword evidence="5" id="KW-0418">Kinase</keyword>
<dbReference type="GO" id="GO:0005524">
    <property type="term" value="F:ATP binding"/>
    <property type="evidence" value="ECO:0007669"/>
    <property type="project" value="UniProtKB-KW"/>
</dbReference>